<feature type="region of interest" description="Disordered" evidence="1">
    <location>
        <begin position="1"/>
        <end position="45"/>
    </location>
</feature>
<reference evidence="2" key="1">
    <citation type="journal article" date="2022" name="bioRxiv">
        <title>Sequencing and chromosome-scale assembly of the giantPleurodeles waltlgenome.</title>
        <authorList>
            <person name="Brown T."/>
            <person name="Elewa A."/>
            <person name="Iarovenko S."/>
            <person name="Subramanian E."/>
            <person name="Araus A.J."/>
            <person name="Petzold A."/>
            <person name="Susuki M."/>
            <person name="Suzuki K.-i.T."/>
            <person name="Hayashi T."/>
            <person name="Toyoda A."/>
            <person name="Oliveira C."/>
            <person name="Osipova E."/>
            <person name="Leigh N.D."/>
            <person name="Simon A."/>
            <person name="Yun M.H."/>
        </authorList>
    </citation>
    <scope>NUCLEOTIDE SEQUENCE</scope>
    <source>
        <strain evidence="2">20211129_DDA</strain>
        <tissue evidence="2">Liver</tissue>
    </source>
</reference>
<dbReference type="Proteomes" id="UP001066276">
    <property type="component" value="Chromosome 4_2"/>
</dbReference>
<evidence type="ECO:0000256" key="1">
    <source>
        <dbReference type="SAM" id="MobiDB-lite"/>
    </source>
</evidence>
<sequence>MSGLKNAPSVQKTPPCCSGRDRGTAPKKHGPAAREPQLQAVCSPPGRTPRLAGQVTCWVECHSLYAASPDGPAAVEALVPRLTVTASPTCFYIFAAWYMPSPAQGKVRVNGWAAASCAFYPGRVFF</sequence>
<gene>
    <name evidence="2" type="ORF">NDU88_004832</name>
</gene>
<proteinExistence type="predicted"/>
<keyword evidence="3" id="KW-1185">Reference proteome</keyword>
<evidence type="ECO:0000313" key="3">
    <source>
        <dbReference type="Proteomes" id="UP001066276"/>
    </source>
</evidence>
<dbReference type="EMBL" id="JANPWB010000008">
    <property type="protein sequence ID" value="KAJ1164392.1"/>
    <property type="molecule type" value="Genomic_DNA"/>
</dbReference>
<protein>
    <submittedName>
        <fullName evidence="2">Uncharacterized protein</fullName>
    </submittedName>
</protein>
<accession>A0AAV7SJY0</accession>
<comment type="caution">
    <text evidence="2">The sequence shown here is derived from an EMBL/GenBank/DDBJ whole genome shotgun (WGS) entry which is preliminary data.</text>
</comment>
<name>A0AAV7SJY0_PLEWA</name>
<dbReference type="AlphaFoldDB" id="A0AAV7SJY0"/>
<evidence type="ECO:0000313" key="2">
    <source>
        <dbReference type="EMBL" id="KAJ1164392.1"/>
    </source>
</evidence>
<organism evidence="2 3">
    <name type="scientific">Pleurodeles waltl</name>
    <name type="common">Iberian ribbed newt</name>
    <dbReference type="NCBI Taxonomy" id="8319"/>
    <lineage>
        <taxon>Eukaryota</taxon>
        <taxon>Metazoa</taxon>
        <taxon>Chordata</taxon>
        <taxon>Craniata</taxon>
        <taxon>Vertebrata</taxon>
        <taxon>Euteleostomi</taxon>
        <taxon>Amphibia</taxon>
        <taxon>Batrachia</taxon>
        <taxon>Caudata</taxon>
        <taxon>Salamandroidea</taxon>
        <taxon>Salamandridae</taxon>
        <taxon>Pleurodelinae</taxon>
        <taxon>Pleurodeles</taxon>
    </lineage>
</organism>